<proteinExistence type="predicted"/>
<keyword evidence="2" id="KW-1185">Reference proteome</keyword>
<dbReference type="Gene3D" id="3.40.50.2000">
    <property type="entry name" value="Glycogen Phosphorylase B"/>
    <property type="match status" value="2"/>
</dbReference>
<evidence type="ECO:0000313" key="2">
    <source>
        <dbReference type="Proteomes" id="UP001154282"/>
    </source>
</evidence>
<reference evidence="1" key="1">
    <citation type="submission" date="2022-08" db="EMBL/GenBank/DDBJ databases">
        <authorList>
            <person name="Gutierrez-Valencia J."/>
        </authorList>
    </citation>
    <scope>NUCLEOTIDE SEQUENCE</scope>
</reference>
<dbReference type="SUPFAM" id="SSF53756">
    <property type="entry name" value="UDP-Glycosyltransferase/glycogen phosphorylase"/>
    <property type="match status" value="1"/>
</dbReference>
<comment type="caution">
    <text evidence="1">The sequence shown here is derived from an EMBL/GenBank/DDBJ whole genome shotgun (WGS) entry which is preliminary data.</text>
</comment>
<dbReference type="EMBL" id="CAMGYJ010000011">
    <property type="protein sequence ID" value="CAI0559591.1"/>
    <property type="molecule type" value="Genomic_DNA"/>
</dbReference>
<gene>
    <name evidence="1" type="ORF">LITE_LOCUS49300</name>
</gene>
<dbReference type="Proteomes" id="UP001154282">
    <property type="component" value="Unassembled WGS sequence"/>
</dbReference>
<evidence type="ECO:0000313" key="1">
    <source>
        <dbReference type="EMBL" id="CAI0559591.1"/>
    </source>
</evidence>
<name>A0AAV0RQR2_9ROSI</name>
<dbReference type="AlphaFoldDB" id="A0AAV0RQR2"/>
<sequence>MQEDGHRVRLATHSNFKDFVLDAGLEFFPLGGDAKLLASWHTHVAELLKVPLHMIFTIPWTVTSEFPHPFTRVKQPAAYRVRMSWPNLATNYEPPTALLDWLRSGDAPIYIGFGSLVSFFA</sequence>
<protein>
    <submittedName>
        <fullName evidence="1">Uncharacterized protein</fullName>
    </submittedName>
</protein>
<dbReference type="PANTHER" id="PTHR48050:SF13">
    <property type="entry name" value="STEROL 3-BETA-GLUCOSYLTRANSFERASE UGT80A2"/>
    <property type="match status" value="1"/>
</dbReference>
<accession>A0AAV0RQR2</accession>
<dbReference type="InterPro" id="IPR050426">
    <property type="entry name" value="Glycosyltransferase_28"/>
</dbReference>
<organism evidence="1 2">
    <name type="scientific">Linum tenue</name>
    <dbReference type="NCBI Taxonomy" id="586396"/>
    <lineage>
        <taxon>Eukaryota</taxon>
        <taxon>Viridiplantae</taxon>
        <taxon>Streptophyta</taxon>
        <taxon>Embryophyta</taxon>
        <taxon>Tracheophyta</taxon>
        <taxon>Spermatophyta</taxon>
        <taxon>Magnoliopsida</taxon>
        <taxon>eudicotyledons</taxon>
        <taxon>Gunneridae</taxon>
        <taxon>Pentapetalae</taxon>
        <taxon>rosids</taxon>
        <taxon>fabids</taxon>
        <taxon>Malpighiales</taxon>
        <taxon>Linaceae</taxon>
        <taxon>Linum</taxon>
    </lineage>
</organism>
<dbReference type="PANTHER" id="PTHR48050">
    <property type="entry name" value="STEROL 3-BETA-GLUCOSYLTRANSFERASE"/>
    <property type="match status" value="1"/>
</dbReference>